<name>A0A645I5S4_9ZZZZ</name>
<comment type="catalytic activity">
    <reaction evidence="1">
        <text>ATP + protein L-histidine = ADP + protein N-phospho-L-histidine.</text>
        <dbReference type="EC" id="2.7.13.3"/>
    </reaction>
</comment>
<dbReference type="EMBL" id="VSSQ01107517">
    <property type="protein sequence ID" value="MPN46661.1"/>
    <property type="molecule type" value="Genomic_DNA"/>
</dbReference>
<dbReference type="SUPFAM" id="SSF55874">
    <property type="entry name" value="ATPase domain of HSP90 chaperone/DNA topoisomerase II/histidine kinase"/>
    <property type="match status" value="1"/>
</dbReference>
<dbReference type="InterPro" id="IPR036890">
    <property type="entry name" value="HATPase_C_sf"/>
</dbReference>
<dbReference type="Gene3D" id="3.30.565.10">
    <property type="entry name" value="Histidine kinase-like ATPase, C-terminal domain"/>
    <property type="match status" value="1"/>
</dbReference>
<keyword evidence="4" id="KW-0418">Kinase</keyword>
<dbReference type="CDD" id="cd16917">
    <property type="entry name" value="HATPase_UhpB-NarQ-NarX-like"/>
    <property type="match status" value="1"/>
</dbReference>
<dbReference type="InterPro" id="IPR003594">
    <property type="entry name" value="HATPase_dom"/>
</dbReference>
<evidence type="ECO:0000259" key="5">
    <source>
        <dbReference type="Pfam" id="PF02518"/>
    </source>
</evidence>
<dbReference type="PANTHER" id="PTHR24421:SF10">
    <property type="entry name" value="NITRATE_NITRITE SENSOR PROTEIN NARQ"/>
    <property type="match status" value="1"/>
</dbReference>
<reference evidence="6" key="1">
    <citation type="submission" date="2019-08" db="EMBL/GenBank/DDBJ databases">
        <authorList>
            <person name="Kucharzyk K."/>
            <person name="Murdoch R.W."/>
            <person name="Higgins S."/>
            <person name="Loffler F."/>
        </authorList>
    </citation>
    <scope>NUCLEOTIDE SEQUENCE</scope>
</reference>
<dbReference type="EC" id="2.7.13.3" evidence="2"/>
<accession>A0A645I5S4</accession>
<evidence type="ECO:0000256" key="4">
    <source>
        <dbReference type="ARBA" id="ARBA00022777"/>
    </source>
</evidence>
<comment type="caution">
    <text evidence="6">The sequence shown here is derived from an EMBL/GenBank/DDBJ whole genome shotgun (WGS) entry which is preliminary data.</text>
</comment>
<sequence length="118" mass="13311">MTIDVDEQIYMPSEVVLAFFRIFQEGVSNAVHHGRATQVKGEVSQLDDTTVMFEIQDNGKGFEPNKSYEELRLNGHRGLANIMERITTLRGEFEVESVPGKGTLLRCLVPIVQDNDEN</sequence>
<proteinExistence type="predicted"/>
<dbReference type="InterPro" id="IPR050482">
    <property type="entry name" value="Sensor_HK_TwoCompSys"/>
</dbReference>
<dbReference type="Pfam" id="PF02518">
    <property type="entry name" value="HATPase_c"/>
    <property type="match status" value="1"/>
</dbReference>
<protein>
    <recommendedName>
        <fullName evidence="2">histidine kinase</fullName>
        <ecNumber evidence="2">2.7.13.3</ecNumber>
    </recommendedName>
</protein>
<dbReference type="GO" id="GO:0004673">
    <property type="term" value="F:protein histidine kinase activity"/>
    <property type="evidence" value="ECO:0007669"/>
    <property type="project" value="UniProtKB-EC"/>
</dbReference>
<gene>
    <name evidence="6" type="ORF">SDC9_194257</name>
</gene>
<dbReference type="AlphaFoldDB" id="A0A645I5S4"/>
<dbReference type="PANTHER" id="PTHR24421">
    <property type="entry name" value="NITRATE/NITRITE SENSOR PROTEIN NARX-RELATED"/>
    <property type="match status" value="1"/>
</dbReference>
<feature type="domain" description="Histidine kinase/HSP90-like ATPase" evidence="5">
    <location>
        <begin position="18"/>
        <end position="111"/>
    </location>
</feature>
<dbReference type="GO" id="GO:0000160">
    <property type="term" value="P:phosphorelay signal transduction system"/>
    <property type="evidence" value="ECO:0007669"/>
    <property type="project" value="UniProtKB-KW"/>
</dbReference>
<evidence type="ECO:0000256" key="2">
    <source>
        <dbReference type="ARBA" id="ARBA00012438"/>
    </source>
</evidence>
<keyword evidence="3" id="KW-0808">Transferase</keyword>
<organism evidence="6">
    <name type="scientific">bioreactor metagenome</name>
    <dbReference type="NCBI Taxonomy" id="1076179"/>
    <lineage>
        <taxon>unclassified sequences</taxon>
        <taxon>metagenomes</taxon>
        <taxon>ecological metagenomes</taxon>
    </lineage>
</organism>
<evidence type="ECO:0000256" key="1">
    <source>
        <dbReference type="ARBA" id="ARBA00000085"/>
    </source>
</evidence>
<evidence type="ECO:0000313" key="6">
    <source>
        <dbReference type="EMBL" id="MPN46661.1"/>
    </source>
</evidence>
<evidence type="ECO:0000256" key="3">
    <source>
        <dbReference type="ARBA" id="ARBA00022679"/>
    </source>
</evidence>